<feature type="compositionally biased region" description="Basic and acidic residues" evidence="1">
    <location>
        <begin position="55"/>
        <end position="64"/>
    </location>
</feature>
<gene>
    <name evidence="2" type="ORF">E3N88_20522</name>
</gene>
<evidence type="ECO:0000256" key="1">
    <source>
        <dbReference type="SAM" id="MobiDB-lite"/>
    </source>
</evidence>
<comment type="caution">
    <text evidence="2">The sequence shown here is derived from an EMBL/GenBank/DDBJ whole genome shotgun (WGS) entry which is preliminary data.</text>
</comment>
<reference evidence="2 3" key="1">
    <citation type="submission" date="2019-05" db="EMBL/GenBank/DDBJ databases">
        <title>Mikania micrantha, genome provides insights into the molecular mechanism of rapid growth.</title>
        <authorList>
            <person name="Liu B."/>
        </authorList>
    </citation>
    <scope>NUCLEOTIDE SEQUENCE [LARGE SCALE GENOMIC DNA]</scope>
    <source>
        <strain evidence="2">NLD-2019</strain>
        <tissue evidence="2">Leaf</tissue>
    </source>
</reference>
<feature type="region of interest" description="Disordered" evidence="1">
    <location>
        <begin position="1"/>
        <end position="95"/>
    </location>
</feature>
<sequence length="95" mass="10516">MNVVSRLPSRRLPPPPPLSWRRSTNTYCTAAARPDRHSTPPPTTSKRPPGGSEVQKFRCGDRIKASRLPPPPTLSWRRSTQQPTAPPFDAPPPTV</sequence>
<evidence type="ECO:0000313" key="3">
    <source>
        <dbReference type="Proteomes" id="UP000326396"/>
    </source>
</evidence>
<name>A0A5N6NIE7_9ASTR</name>
<dbReference type="Proteomes" id="UP000326396">
    <property type="component" value="Linkage Group LG19"/>
</dbReference>
<proteinExistence type="predicted"/>
<accession>A0A5N6NIE7</accession>
<organism evidence="2 3">
    <name type="scientific">Mikania micrantha</name>
    <name type="common">bitter vine</name>
    <dbReference type="NCBI Taxonomy" id="192012"/>
    <lineage>
        <taxon>Eukaryota</taxon>
        <taxon>Viridiplantae</taxon>
        <taxon>Streptophyta</taxon>
        <taxon>Embryophyta</taxon>
        <taxon>Tracheophyta</taxon>
        <taxon>Spermatophyta</taxon>
        <taxon>Magnoliopsida</taxon>
        <taxon>eudicotyledons</taxon>
        <taxon>Gunneridae</taxon>
        <taxon>Pentapetalae</taxon>
        <taxon>asterids</taxon>
        <taxon>campanulids</taxon>
        <taxon>Asterales</taxon>
        <taxon>Asteraceae</taxon>
        <taxon>Asteroideae</taxon>
        <taxon>Heliantheae alliance</taxon>
        <taxon>Eupatorieae</taxon>
        <taxon>Mikania</taxon>
    </lineage>
</organism>
<keyword evidence="3" id="KW-1185">Reference proteome</keyword>
<dbReference type="AlphaFoldDB" id="A0A5N6NIE7"/>
<protein>
    <submittedName>
        <fullName evidence="2">Uncharacterized protein</fullName>
    </submittedName>
</protein>
<evidence type="ECO:0000313" key="2">
    <source>
        <dbReference type="EMBL" id="KAD4888449.1"/>
    </source>
</evidence>
<feature type="compositionally biased region" description="Pro residues" evidence="1">
    <location>
        <begin position="84"/>
        <end position="95"/>
    </location>
</feature>
<dbReference type="EMBL" id="SZYD01000011">
    <property type="protein sequence ID" value="KAD4888449.1"/>
    <property type="molecule type" value="Genomic_DNA"/>
</dbReference>